<dbReference type="HOGENOM" id="CLU_2906646_0_0_1"/>
<accession>T1GIZ4</accession>
<dbReference type="AlphaFoldDB" id="T1GIZ4"/>
<dbReference type="EnsemblMetazoa" id="MESCA003431-RA">
    <property type="protein sequence ID" value="MESCA003431-PA"/>
    <property type="gene ID" value="MESCA003431"/>
</dbReference>
<evidence type="ECO:0000313" key="1">
    <source>
        <dbReference type="EnsemblMetazoa" id="MESCA003431-PA"/>
    </source>
</evidence>
<dbReference type="Proteomes" id="UP000015102">
    <property type="component" value="Unassembled WGS sequence"/>
</dbReference>
<proteinExistence type="predicted"/>
<dbReference type="EMBL" id="CAQQ02392599">
    <property type="status" value="NOT_ANNOTATED_CDS"/>
    <property type="molecule type" value="Genomic_DNA"/>
</dbReference>
<organism evidence="1 2">
    <name type="scientific">Megaselia scalaris</name>
    <name type="common">Humpbacked fly</name>
    <name type="synonym">Phora scalaris</name>
    <dbReference type="NCBI Taxonomy" id="36166"/>
    <lineage>
        <taxon>Eukaryota</taxon>
        <taxon>Metazoa</taxon>
        <taxon>Ecdysozoa</taxon>
        <taxon>Arthropoda</taxon>
        <taxon>Hexapoda</taxon>
        <taxon>Insecta</taxon>
        <taxon>Pterygota</taxon>
        <taxon>Neoptera</taxon>
        <taxon>Endopterygota</taxon>
        <taxon>Diptera</taxon>
        <taxon>Brachycera</taxon>
        <taxon>Muscomorpha</taxon>
        <taxon>Platypezoidea</taxon>
        <taxon>Phoridae</taxon>
        <taxon>Megaseliini</taxon>
        <taxon>Megaselia</taxon>
    </lineage>
</organism>
<protein>
    <submittedName>
        <fullName evidence="1">Uncharacterized protein</fullName>
    </submittedName>
</protein>
<name>T1GIZ4_MEGSC</name>
<reference evidence="1" key="2">
    <citation type="submission" date="2015-06" db="UniProtKB">
        <authorList>
            <consortium name="EnsemblMetazoa"/>
        </authorList>
    </citation>
    <scope>IDENTIFICATION</scope>
</reference>
<reference evidence="2" key="1">
    <citation type="submission" date="2013-02" db="EMBL/GenBank/DDBJ databases">
        <authorList>
            <person name="Hughes D."/>
        </authorList>
    </citation>
    <scope>NUCLEOTIDE SEQUENCE</scope>
    <source>
        <strain>Durham</strain>
        <strain evidence="2">NC isolate 2 -- Noor lab</strain>
    </source>
</reference>
<evidence type="ECO:0000313" key="2">
    <source>
        <dbReference type="Proteomes" id="UP000015102"/>
    </source>
</evidence>
<keyword evidence="2" id="KW-1185">Reference proteome</keyword>
<dbReference type="EMBL" id="CAQQ02392598">
    <property type="status" value="NOT_ANNOTATED_CDS"/>
    <property type="molecule type" value="Genomic_DNA"/>
</dbReference>
<sequence>MVSERGNSTIRISAEKINMFAPRLKILVKTGVRMFSRMLRSGDITIKRWIPNIRSCLLPPTS</sequence>